<evidence type="ECO:0000256" key="8">
    <source>
        <dbReference type="ARBA" id="ARBA00023274"/>
    </source>
</evidence>
<feature type="compositionally biased region" description="Basic residues" evidence="10">
    <location>
        <begin position="596"/>
        <end position="605"/>
    </location>
</feature>
<comment type="function">
    <text evidence="9">Component of the signal recognition particle (SRP) complex, a ribonucleoprotein complex that mediates the cotranslational targeting of secretory and membrane proteins to the endoplasmic reticulum (ER).</text>
</comment>
<comment type="subcellular location">
    <subcellularLocation>
        <location evidence="2 9">Cytoplasm</location>
    </subcellularLocation>
    <subcellularLocation>
        <location evidence="1">Endoplasmic reticulum</location>
    </subcellularLocation>
</comment>
<dbReference type="InterPro" id="IPR026270">
    <property type="entry name" value="SRP72"/>
</dbReference>
<proteinExistence type="inferred from homology"/>
<dbReference type="GeneID" id="10026960"/>
<dbReference type="InParanoid" id="E4UYS2"/>
<dbReference type="GO" id="GO:0008312">
    <property type="term" value="F:7S RNA binding"/>
    <property type="evidence" value="ECO:0007669"/>
    <property type="project" value="InterPro"/>
</dbReference>
<keyword evidence="7 9" id="KW-0733">Signal recognition particle</keyword>
<evidence type="ECO:0000256" key="3">
    <source>
        <dbReference type="ARBA" id="ARBA00007676"/>
    </source>
</evidence>
<dbReference type="InterPro" id="IPR013699">
    <property type="entry name" value="Signal_recog_part_SRP72_RNA-bd"/>
</dbReference>
<dbReference type="RefSeq" id="XP_003171706.1">
    <property type="nucleotide sequence ID" value="XM_003171658.1"/>
</dbReference>
<dbReference type="EMBL" id="DS989826">
    <property type="protein sequence ID" value="EFR03252.1"/>
    <property type="molecule type" value="Genomic_DNA"/>
</dbReference>
<feature type="compositionally biased region" description="Basic residues" evidence="10">
    <location>
        <begin position="643"/>
        <end position="652"/>
    </location>
</feature>
<feature type="compositionally biased region" description="Basic and acidic residues" evidence="10">
    <location>
        <begin position="574"/>
        <end position="595"/>
    </location>
</feature>
<keyword evidence="5 9" id="KW-0963">Cytoplasm</keyword>
<sequence>MGTTLQSLSALMQRSTIDDHEEFIKACNSILKKSRADVDAQHIKTIALIKLDRFEDAIRVIEEGGDELKKRLPLEWSYALYKSGKLDEAMSVAASVGPERGAKHVESQASYRAEDFDRTLKIYQDLIGDERASTGELTDLQINIAATEAQRLWAGKSSLAWDMVPNRHGLDLDVFETAYNVACEHIARGSYEKALELLTISKGLCEASDELSPEDKKAEMLPITIQEAHVYLQQGKVEEAETLIRGIDFAEITESSTKIIAENLALLTTDHNLNPYIKHKNFGRTSRPTDNDKLFSYQNVTLNRNAFVIDLMVQKFDGVSRSTSKTLSRPSSTTLSSDINSLAVFNAAAHTQGAEGKNAIKKISSLAEIRPHDLGLILVLTQLHVADGNINAAISTLESFSKKLEATGDDSQMMVRFSPGLVNILVTLYRTQGRKHHINSELSKAAKYWLEKDPSYHPILLLRAAAISLFNSHDSADISTATGIFAHLHSRDGTDRIATAGFVASHAISSPALVESPVKSLLPVQELIAGVDVSYLENAGIQLPVSTAASTLRQGQKRRAPDAAKKNKRIRKAKNMDPNEKVDPERWLPLRDRSSYRPRGKKGKQRAADRTQGGVVNDKAEDGHGSSTPAKAGSQVIASTGGTRKKKGKGKK</sequence>
<keyword evidence="8 9" id="KW-0687">Ribonucleoprotein</keyword>
<dbReference type="SUPFAM" id="SSF48452">
    <property type="entry name" value="TPR-like"/>
    <property type="match status" value="1"/>
</dbReference>
<dbReference type="PIRSF" id="PIRSF038922">
    <property type="entry name" value="SRP72"/>
    <property type="match status" value="1"/>
</dbReference>
<dbReference type="Gene3D" id="1.25.40.10">
    <property type="entry name" value="Tetratricopeptide repeat domain"/>
    <property type="match status" value="1"/>
</dbReference>
<dbReference type="eggNOG" id="KOG2376">
    <property type="taxonomic scope" value="Eukaryota"/>
</dbReference>
<reference evidence="13" key="1">
    <citation type="journal article" date="2012" name="MBio">
        <title>Comparative genome analysis of Trichophyton rubrum and related dermatophytes reveals candidate genes involved in infection.</title>
        <authorList>
            <person name="Martinez D.A."/>
            <person name="Oliver B.G."/>
            <person name="Graeser Y."/>
            <person name="Goldberg J.M."/>
            <person name="Li W."/>
            <person name="Martinez-Rossi N.M."/>
            <person name="Monod M."/>
            <person name="Shelest E."/>
            <person name="Barton R.C."/>
            <person name="Birch E."/>
            <person name="Brakhage A.A."/>
            <person name="Chen Z."/>
            <person name="Gurr S.J."/>
            <person name="Heiman D."/>
            <person name="Heitman J."/>
            <person name="Kosti I."/>
            <person name="Rossi A."/>
            <person name="Saif S."/>
            <person name="Samalova M."/>
            <person name="Saunders C.W."/>
            <person name="Shea T."/>
            <person name="Summerbell R.C."/>
            <person name="Xu J."/>
            <person name="Young S."/>
            <person name="Zeng Q."/>
            <person name="Birren B.W."/>
            <person name="Cuomo C.A."/>
            <person name="White T.C."/>
        </authorList>
    </citation>
    <scope>NUCLEOTIDE SEQUENCE [LARGE SCALE GENOMIC DNA]</scope>
    <source>
        <strain evidence="13">ATCC MYA-4604 / CBS 118893</strain>
    </source>
</reference>
<dbReference type="GO" id="GO:0005786">
    <property type="term" value="C:signal recognition particle, endoplasmic reticulum targeting"/>
    <property type="evidence" value="ECO:0007669"/>
    <property type="project" value="UniProtKB-UniRule"/>
</dbReference>
<dbReference type="AlphaFoldDB" id="E4UYS2"/>
<evidence type="ECO:0000256" key="7">
    <source>
        <dbReference type="ARBA" id="ARBA00023135"/>
    </source>
</evidence>
<evidence type="ECO:0000256" key="2">
    <source>
        <dbReference type="ARBA" id="ARBA00004496"/>
    </source>
</evidence>
<dbReference type="GO" id="GO:0006614">
    <property type="term" value="P:SRP-dependent cotranslational protein targeting to membrane"/>
    <property type="evidence" value="ECO:0007669"/>
    <property type="project" value="UniProtKB-UniRule"/>
</dbReference>
<dbReference type="VEuPathDB" id="FungiDB:MGYG_06254"/>
<dbReference type="OMA" id="NDMKVLA"/>
<evidence type="ECO:0000256" key="9">
    <source>
        <dbReference type="PIRNR" id="PIRNR038922"/>
    </source>
</evidence>
<comment type="similarity">
    <text evidence="3 9">Belongs to the SRP72 family.</text>
</comment>
<evidence type="ECO:0000256" key="10">
    <source>
        <dbReference type="SAM" id="MobiDB-lite"/>
    </source>
</evidence>
<accession>E4UYS2</accession>
<dbReference type="OrthoDB" id="5421607at2759"/>
<organism evidence="13">
    <name type="scientific">Arthroderma gypseum (strain ATCC MYA-4604 / CBS 118893)</name>
    <name type="common">Microsporum gypseum</name>
    <dbReference type="NCBI Taxonomy" id="535722"/>
    <lineage>
        <taxon>Eukaryota</taxon>
        <taxon>Fungi</taxon>
        <taxon>Dikarya</taxon>
        <taxon>Ascomycota</taxon>
        <taxon>Pezizomycotina</taxon>
        <taxon>Eurotiomycetes</taxon>
        <taxon>Eurotiomycetidae</taxon>
        <taxon>Onygenales</taxon>
        <taxon>Arthrodermataceae</taxon>
        <taxon>Nannizzia</taxon>
    </lineage>
</organism>
<evidence type="ECO:0000256" key="1">
    <source>
        <dbReference type="ARBA" id="ARBA00004240"/>
    </source>
</evidence>
<dbReference type="InterPro" id="IPR011990">
    <property type="entry name" value="TPR-like_helical_dom_sf"/>
</dbReference>
<evidence type="ECO:0000313" key="12">
    <source>
        <dbReference type="EMBL" id="EFR03252.1"/>
    </source>
</evidence>
<dbReference type="InterPro" id="IPR031545">
    <property type="entry name" value="SRP72_TPR-like"/>
</dbReference>
<evidence type="ECO:0000256" key="5">
    <source>
        <dbReference type="ARBA" id="ARBA00022490"/>
    </source>
</evidence>
<dbReference type="GO" id="GO:0005783">
    <property type="term" value="C:endoplasmic reticulum"/>
    <property type="evidence" value="ECO:0007669"/>
    <property type="project" value="UniProtKB-SubCell"/>
</dbReference>
<name>E4UYS2_ARTGP</name>
<dbReference type="STRING" id="535722.E4UYS2"/>
<evidence type="ECO:0000256" key="6">
    <source>
        <dbReference type="ARBA" id="ARBA00022824"/>
    </source>
</evidence>
<dbReference type="PANTHER" id="PTHR14094">
    <property type="entry name" value="SIGNAL RECOGNITION PARTICLE 72"/>
    <property type="match status" value="1"/>
</dbReference>
<dbReference type="PANTHER" id="PTHR14094:SF9">
    <property type="entry name" value="SIGNAL RECOGNITION PARTICLE SUBUNIT SRP72"/>
    <property type="match status" value="1"/>
</dbReference>
<keyword evidence="13" id="KW-1185">Reference proteome</keyword>
<evidence type="ECO:0000256" key="4">
    <source>
        <dbReference type="ARBA" id="ARBA00018350"/>
    </source>
</evidence>
<feature type="region of interest" description="Disordered" evidence="10">
    <location>
        <begin position="549"/>
        <end position="652"/>
    </location>
</feature>
<keyword evidence="6" id="KW-0256">Endoplasmic reticulum</keyword>
<feature type="domain" description="Signal recognition particle SRP72 subunit RNA-binding" evidence="11">
    <location>
        <begin position="551"/>
        <end position="598"/>
    </location>
</feature>
<evidence type="ECO:0000259" key="11">
    <source>
        <dbReference type="Pfam" id="PF08492"/>
    </source>
</evidence>
<dbReference type="GO" id="GO:0043022">
    <property type="term" value="F:ribosome binding"/>
    <property type="evidence" value="ECO:0007669"/>
    <property type="project" value="TreeGrafter"/>
</dbReference>
<dbReference type="FunFam" id="1.25.40.10:FF:000512">
    <property type="entry name" value="Signal recognition particle subunit SRP72"/>
    <property type="match status" value="1"/>
</dbReference>
<protein>
    <recommendedName>
        <fullName evidence="4 9">Signal recognition particle subunit SRP72</fullName>
    </recommendedName>
</protein>
<dbReference type="FunCoup" id="E4UYS2">
    <property type="interactions" value="918"/>
</dbReference>
<evidence type="ECO:0000313" key="13">
    <source>
        <dbReference type="Proteomes" id="UP000002669"/>
    </source>
</evidence>
<dbReference type="HOGENOM" id="CLU_013808_3_0_1"/>
<dbReference type="Proteomes" id="UP000002669">
    <property type="component" value="Unassembled WGS sequence"/>
</dbReference>
<gene>
    <name evidence="12" type="ORF">MGYG_06254</name>
</gene>
<dbReference type="Pfam" id="PF17004">
    <property type="entry name" value="SRP_TPR_like"/>
    <property type="match status" value="1"/>
</dbReference>
<dbReference type="Pfam" id="PF08492">
    <property type="entry name" value="SRP72"/>
    <property type="match status" value="1"/>
</dbReference>